<keyword evidence="4" id="KW-1185">Reference proteome</keyword>
<dbReference type="GO" id="GO:0043291">
    <property type="term" value="C:RAVE complex"/>
    <property type="evidence" value="ECO:0007669"/>
    <property type="project" value="TreeGrafter"/>
</dbReference>
<feature type="region of interest" description="Disordered" evidence="2">
    <location>
        <begin position="229"/>
        <end position="257"/>
    </location>
</feature>
<reference evidence="3" key="1">
    <citation type="submission" date="2019-05" db="EMBL/GenBank/DDBJ databases">
        <title>Annotation for the trematode Fasciolopsis buski.</title>
        <authorList>
            <person name="Choi Y.-J."/>
        </authorList>
    </citation>
    <scope>NUCLEOTIDE SEQUENCE</scope>
    <source>
        <strain evidence="3">HT</strain>
        <tissue evidence="3">Whole worm</tissue>
    </source>
</reference>
<feature type="region of interest" description="Disordered" evidence="2">
    <location>
        <begin position="449"/>
        <end position="498"/>
    </location>
</feature>
<evidence type="ECO:0000313" key="4">
    <source>
        <dbReference type="Proteomes" id="UP000728185"/>
    </source>
</evidence>
<accession>A0A8E0S2C8</accession>
<dbReference type="OrthoDB" id="342131at2759"/>
<feature type="region of interest" description="Disordered" evidence="2">
    <location>
        <begin position="1"/>
        <end position="28"/>
    </location>
</feature>
<comment type="caution">
    <text evidence="3">The sequence shown here is derived from an EMBL/GenBank/DDBJ whole genome shotgun (WGS) entry which is preliminary data.</text>
</comment>
<dbReference type="Gene3D" id="2.130.10.10">
    <property type="entry name" value="YVTN repeat-like/Quinoprotein amine dehydrogenase"/>
    <property type="match status" value="2"/>
</dbReference>
<evidence type="ECO:0000313" key="3">
    <source>
        <dbReference type="EMBL" id="KAA0196037.1"/>
    </source>
</evidence>
<dbReference type="PANTHER" id="PTHR13950">
    <property type="entry name" value="RABCONNECTIN-RELATED"/>
    <property type="match status" value="1"/>
</dbReference>
<name>A0A8E0S2C8_9TREM</name>
<dbReference type="SUPFAM" id="SSF50978">
    <property type="entry name" value="WD40 repeat-like"/>
    <property type="match status" value="1"/>
</dbReference>
<dbReference type="InterPro" id="IPR015943">
    <property type="entry name" value="WD40/YVTN_repeat-like_dom_sf"/>
</dbReference>
<feature type="compositionally biased region" description="Low complexity" evidence="2">
    <location>
        <begin position="1037"/>
        <end position="1052"/>
    </location>
</feature>
<dbReference type="InterPro" id="IPR036322">
    <property type="entry name" value="WD40_repeat_dom_sf"/>
</dbReference>
<dbReference type="SMART" id="SM00320">
    <property type="entry name" value="WD40"/>
    <property type="match status" value="3"/>
</dbReference>
<feature type="repeat" description="WD" evidence="1">
    <location>
        <begin position="1466"/>
        <end position="1507"/>
    </location>
</feature>
<feature type="compositionally biased region" description="Polar residues" evidence="2">
    <location>
        <begin position="1"/>
        <end position="25"/>
    </location>
</feature>
<proteinExistence type="predicted"/>
<feature type="compositionally biased region" description="Polar residues" evidence="2">
    <location>
        <begin position="232"/>
        <end position="257"/>
    </location>
</feature>
<feature type="region of interest" description="Disordered" evidence="2">
    <location>
        <begin position="1027"/>
        <end position="1052"/>
    </location>
</feature>
<organism evidence="3 4">
    <name type="scientific">Fasciolopsis buskii</name>
    <dbReference type="NCBI Taxonomy" id="27845"/>
    <lineage>
        <taxon>Eukaryota</taxon>
        <taxon>Metazoa</taxon>
        <taxon>Spiralia</taxon>
        <taxon>Lophotrochozoa</taxon>
        <taxon>Platyhelminthes</taxon>
        <taxon>Trematoda</taxon>
        <taxon>Digenea</taxon>
        <taxon>Plagiorchiida</taxon>
        <taxon>Echinostomata</taxon>
        <taxon>Echinostomatoidea</taxon>
        <taxon>Fasciolidae</taxon>
        <taxon>Fasciolopsis</taxon>
    </lineage>
</organism>
<feature type="compositionally biased region" description="Acidic residues" evidence="2">
    <location>
        <begin position="578"/>
        <end position="589"/>
    </location>
</feature>
<dbReference type="GO" id="GO:0007035">
    <property type="term" value="P:vacuolar acidification"/>
    <property type="evidence" value="ECO:0007669"/>
    <property type="project" value="TreeGrafter"/>
</dbReference>
<sequence length="1620" mass="174776">MNEGPLTTPSHLISVTQTNRPVNPSRTERDNSCVAAAIFLSPSVVSAAIREAELNRIRNRLQWLWAHKAFLTSLINFCGLYGASGVGLPAVRIELLLLLTELFTNPASHLQSFLAPSPPAPPAPKTTVMTLTMTAGRETSEPSPRSIRQTTQHSGLVSGVYTTPWPSATIGLVDGIPLLRTTLHLPPGVLLLPDPVKHIQCMIHDLMSCLETLPPPYLTTAIIPCPHRTSKDGTSLTESTAKTKLPQSSLQSLNDPTQTSGLESVGCSYCPLCATAPMHHRQRRVFLLRNLCAALSVCLHQCLSVGGWLGPGQSEVQDGSIVASIALPASSGMTSRSGITQLRKYIHAQHLVTQPQSSSVSVASASLLASPNRTNMSSSASPPALRSVNRHYLIGLLAQALSSTYLGLFVYALHTRDACALYRLASARLDSTTWGKVFGGTYRAKPIRPKAPPSPVLPIAVPSRPSRPERPASSTKAADENQCMDLSSKPSGTVLQDKTPGLIHKLGKSSFASSPGLLVEPVSADVPSSKSLTPPPSTAMPALPDEWFVPPRCSILSCLLERPPKNSTLVDDPSCVFDSDDSEPPDDTYDSYSVALTKQQRYLRRLIRCVERSQTIGSKKEAQRRAKEALRRRLARHTGVLDRSDDEDESALNNRLTVEDIYPELVDEEGKRAESDTAKVHAVTVTLPRRWILRRLHLDSDFGDSQFHATTVDLNDFVSSLGLSGPGISDDDLSEDEYLDDQDDFKQTAGLTTDSDNQKQWDIQKQWAKGDSYSWRLMRLGLMQLAKRELNHLVQLLDFGSDDLAVYAPGLVTATRLVDTWMVGYRLELTAPPALAARDLTQGNLSLVPTWHLLPPINYLPGIADPEINPGGLTSGTEFQQDSLISSKSFGQPPSAGATRAMLRLRRLIDPSRTPFQSLRFFLSTVLFGDCRTRDPFSLPTKRLWCYLVRQPHVDDLFMRHIFREPRLIQSLIIPKQPAWRGSLRVCTEESDKKQRSEIHGLASSKSGLGSSTGNLVKLGSAVDGTIKSSSGKTTRSQPSSKQSGSSSQKPDSLLYEDAIRLVHKEQDPLIAMCVNQVNHSCIAIATPKEVIELDVDNLVTLPAWYTDEVEYDLELMRRPNSRAYPDGGSDDFIVMDSTLDPPASSHIAQGIPSATQPTSGTAVGSGTSGSNVILKRTLQAVYSLASHPTLPYYLCGTGTGSVHLFEWATAVPVVAGFTNTYALTPVGASGQFPAGSRGARVTAIHFDKSGRRFGCGDADGNFGLWNIQTTTADKPPYFRCNCHAKNLADFCFVGSSTLIATVGNGGGASTETGSSSHLIGGMSVASVPATTITSNSAGTYRFATDAGSSSGSAMSSSFGLEQNAANLALWDSLLPPHRCGVIRVTDPELDCPCTAVAHCVPSLSSSGWPNWSTVESPSSSVRMPWMSSGYPMSVTPRDRVVIVGTKRGDVCFVDLRKPSVLYSFNAHESSSIRTLCVDQASDCLITGSSDGSVKVWRLSEPELIASFSGNIHHQGRGAAAAVAAAALFRGNQSAAIIAATHPGVAQIRLLPVVTGAFLMHQGRSVVSEYPPNGLDCEQHEREKRSLLSACTACRFLSCGADGGLRMRSFVVRPKPFNVA</sequence>
<dbReference type="Pfam" id="PF00400">
    <property type="entry name" value="WD40"/>
    <property type="match status" value="1"/>
</dbReference>
<evidence type="ECO:0000256" key="1">
    <source>
        <dbReference type="PROSITE-ProRule" id="PRU00221"/>
    </source>
</evidence>
<dbReference type="InterPro" id="IPR052208">
    <property type="entry name" value="DmX-like/RAVE_component"/>
</dbReference>
<evidence type="ECO:0000256" key="2">
    <source>
        <dbReference type="SAM" id="MobiDB-lite"/>
    </source>
</evidence>
<dbReference type="Proteomes" id="UP000728185">
    <property type="component" value="Unassembled WGS sequence"/>
</dbReference>
<dbReference type="InterPro" id="IPR001680">
    <property type="entry name" value="WD40_rpt"/>
</dbReference>
<feature type="compositionally biased region" description="Polar residues" evidence="2">
    <location>
        <begin position="484"/>
        <end position="496"/>
    </location>
</feature>
<feature type="region of interest" description="Disordered" evidence="2">
    <location>
        <begin position="569"/>
        <end position="590"/>
    </location>
</feature>
<dbReference type="PROSITE" id="PS50082">
    <property type="entry name" value="WD_REPEATS_2"/>
    <property type="match status" value="1"/>
</dbReference>
<dbReference type="EMBL" id="LUCM01003276">
    <property type="protein sequence ID" value="KAA0196037.1"/>
    <property type="molecule type" value="Genomic_DNA"/>
</dbReference>
<keyword evidence="1" id="KW-0853">WD repeat</keyword>
<protein>
    <submittedName>
        <fullName evidence="3">Uncharacterized protein</fullName>
    </submittedName>
</protein>
<feature type="compositionally biased region" description="Polar residues" evidence="2">
    <location>
        <begin position="1027"/>
        <end position="1036"/>
    </location>
</feature>
<dbReference type="PANTHER" id="PTHR13950:SF9">
    <property type="entry name" value="RABCONNECTIN-3A"/>
    <property type="match status" value="1"/>
</dbReference>
<gene>
    <name evidence="3" type="ORF">FBUS_07513</name>
</gene>